<organism evidence="3">
    <name type="scientific">Triticum aestivum</name>
    <name type="common">Wheat</name>
    <dbReference type="NCBI Taxonomy" id="4565"/>
    <lineage>
        <taxon>Eukaryota</taxon>
        <taxon>Viridiplantae</taxon>
        <taxon>Streptophyta</taxon>
        <taxon>Embryophyta</taxon>
        <taxon>Tracheophyta</taxon>
        <taxon>Spermatophyta</taxon>
        <taxon>Magnoliopsida</taxon>
        <taxon>Liliopsida</taxon>
        <taxon>Poales</taxon>
        <taxon>Poaceae</taxon>
        <taxon>BOP clade</taxon>
        <taxon>Pooideae</taxon>
        <taxon>Triticodae</taxon>
        <taxon>Triticeae</taxon>
        <taxon>Triticinae</taxon>
        <taxon>Triticum</taxon>
    </lineage>
</organism>
<dbReference type="PANTHER" id="PTHR35499">
    <property type="entry name" value="OS05G0128300 PROTEIN"/>
    <property type="match status" value="1"/>
</dbReference>
<feature type="region of interest" description="Disordered" evidence="1">
    <location>
        <begin position="124"/>
        <end position="160"/>
    </location>
</feature>
<dbReference type="Proteomes" id="UP000019116">
    <property type="component" value="Chromosome 1A"/>
</dbReference>
<evidence type="ECO:0000313" key="3">
    <source>
        <dbReference type="EnsemblPlants" id="TraesCS1A02G069500.1"/>
    </source>
</evidence>
<dbReference type="RefSeq" id="XP_044457830.1">
    <property type="nucleotide sequence ID" value="XM_044601895.1"/>
</dbReference>
<feature type="region of interest" description="Disordered" evidence="1">
    <location>
        <begin position="190"/>
        <end position="355"/>
    </location>
</feature>
<dbReference type="Pfam" id="PF14383">
    <property type="entry name" value="VARLMGL"/>
    <property type="match status" value="1"/>
</dbReference>
<feature type="compositionally biased region" description="Pro residues" evidence="1">
    <location>
        <begin position="28"/>
        <end position="40"/>
    </location>
</feature>
<protein>
    <recommendedName>
        <fullName evidence="2">DUF3741 domain-containing protein</fullName>
    </recommendedName>
</protein>
<keyword evidence="4" id="KW-1185">Reference proteome</keyword>
<evidence type="ECO:0000259" key="2">
    <source>
        <dbReference type="Pfam" id="PF14383"/>
    </source>
</evidence>
<dbReference type="Gramene" id="TraesCS1A03G0170600.1">
    <property type="protein sequence ID" value="TraesCS1A03G0170600.1.CDS"/>
    <property type="gene ID" value="TraesCS1A03G0170600"/>
</dbReference>
<dbReference type="AlphaFoldDB" id="A0A3B5XV50"/>
<accession>A0A3B5XV50</accession>
<feature type="compositionally biased region" description="Basic residues" evidence="1">
    <location>
        <begin position="235"/>
        <end position="246"/>
    </location>
</feature>
<feature type="compositionally biased region" description="Low complexity" evidence="1">
    <location>
        <begin position="290"/>
        <end position="300"/>
    </location>
</feature>
<dbReference type="Gramene" id="TraesCS1A02G069500.1">
    <property type="protein sequence ID" value="TraesCS1A02G069500.1"/>
    <property type="gene ID" value="TraesCS1A02G069500"/>
</dbReference>
<sequence>MPLSPWEGASINPSLHPQFETGADIPLSPSPPPSLAPPAPCRAASSCDCEECLARMAKLAQSSFALDLLRRLLCAHAAGNAAGGGNANTVHADAAALRKEEEEEEGAAAARSPCIVARLMGLDAMPTPARDPQQTLRRSRSASSAEGWSSPTPCCFGGDAPRRRVVRTTSASFRDRPTYLRRENDEFLLLSFSPDDDGSDDRDAAGWPRSDDDDETAVSRRGKRTVDGDGDGAKKQRRGRRRLPRRRCGDEEAESEPGRSRRPVAAAEECGLENSSPVSVLEARDGQEESSTTTTTSSSSVEELEPCSPSSDGGETRPAARQLQRSRRKLLQANSDNFGGDPPPAAANPSCRVSKCSDKERRDRRVVNNKAEAIAPDATGIWRIICRMVERDICGINWQARGGGDIAAEMGSAILDQLIWEQTAELMQLIVV</sequence>
<dbReference type="EnsemblPlants" id="TraesCS1A02G069500.1">
    <property type="protein sequence ID" value="TraesCS1A02G069500.1"/>
    <property type="gene ID" value="TraesCS1A02G069500"/>
</dbReference>
<feature type="compositionally biased region" description="Basic and acidic residues" evidence="1">
    <location>
        <begin position="224"/>
        <end position="234"/>
    </location>
</feature>
<feature type="region of interest" description="Disordered" evidence="1">
    <location>
        <begin position="1"/>
        <end position="40"/>
    </location>
</feature>
<dbReference type="OMA" id="QANHHQV"/>
<name>A0A3B5XV50_WHEAT</name>
<reference evidence="3" key="2">
    <citation type="submission" date="2018-10" db="UniProtKB">
        <authorList>
            <consortium name="EnsemblPlants"/>
        </authorList>
    </citation>
    <scope>IDENTIFICATION</scope>
</reference>
<proteinExistence type="predicted"/>
<dbReference type="GeneID" id="123189467"/>
<feature type="domain" description="DUF3741" evidence="2">
    <location>
        <begin position="104"/>
        <end position="127"/>
    </location>
</feature>
<gene>
    <name evidence="3" type="primary">LOC123189467</name>
</gene>
<dbReference type="InterPro" id="IPR032795">
    <property type="entry name" value="DUF3741-assoc"/>
</dbReference>
<evidence type="ECO:0000256" key="1">
    <source>
        <dbReference type="SAM" id="MobiDB-lite"/>
    </source>
</evidence>
<dbReference type="STRING" id="4565.A0A3B5XV50"/>
<reference evidence="3" key="1">
    <citation type="submission" date="2018-08" db="EMBL/GenBank/DDBJ databases">
        <authorList>
            <person name="Rossello M."/>
        </authorList>
    </citation>
    <scope>NUCLEOTIDE SEQUENCE [LARGE SCALE GENOMIC DNA]</scope>
    <source>
        <strain evidence="3">cv. Chinese Spring</strain>
    </source>
</reference>
<evidence type="ECO:0000313" key="4">
    <source>
        <dbReference type="Proteomes" id="UP000019116"/>
    </source>
</evidence>
<dbReference type="KEGG" id="taes:123189467"/>
<dbReference type="PANTHER" id="PTHR35499:SF1">
    <property type="entry name" value="DUF3741 DOMAIN-CONTAINING PROTEIN"/>
    <property type="match status" value="1"/>
</dbReference>